<feature type="transmembrane region" description="Helical" evidence="1">
    <location>
        <begin position="249"/>
        <end position="268"/>
    </location>
</feature>
<feature type="transmembrane region" description="Helical" evidence="1">
    <location>
        <begin position="217"/>
        <end position="237"/>
    </location>
</feature>
<evidence type="ECO:0000256" key="1">
    <source>
        <dbReference type="SAM" id="Phobius"/>
    </source>
</evidence>
<evidence type="ECO:0000313" key="2">
    <source>
        <dbReference type="EMBL" id="CAF0956734.1"/>
    </source>
</evidence>
<evidence type="ECO:0000313" key="3">
    <source>
        <dbReference type="Proteomes" id="UP000663879"/>
    </source>
</evidence>
<feature type="transmembrane region" description="Helical" evidence="1">
    <location>
        <begin position="181"/>
        <end position="197"/>
    </location>
</feature>
<protein>
    <submittedName>
        <fullName evidence="2">Uncharacterized protein</fullName>
    </submittedName>
</protein>
<proteinExistence type="predicted"/>
<sequence>MENSVNYLAKLEKIGLYFCVENVLCSIGPICSIIAARNGKKAWLKCEILISVVLGLLLIFNPGLLMSYMLNSKLEKYHYFLCSLYGFYIIYSIFTPLYLLNSLDESVLYGHHWAKIVSSTLIIFDQIISYNEGLRWNYKVFCLLTPIFITTLAINVYFLLKTNKPWGRHPYTDTVNCIARIDTFVFLITGIIMYAFPKLSMRDLVIPNESYTSLCRASGAILLSLSLESYCLSEFLFLRDKKQFMLARLVGGLLKTLVINYGFIWLSIFSVQTFLMFFTICTSYNLIVLYGYLITPKELFKTKKQSQ</sequence>
<keyword evidence="1" id="KW-0472">Membrane</keyword>
<keyword evidence="1" id="KW-0812">Transmembrane</keyword>
<dbReference type="AlphaFoldDB" id="A0A814DN16"/>
<keyword evidence="1" id="KW-1133">Transmembrane helix</keyword>
<dbReference type="OrthoDB" id="10006207at2759"/>
<feature type="transmembrane region" description="Helical" evidence="1">
    <location>
        <begin position="136"/>
        <end position="160"/>
    </location>
</feature>
<reference evidence="2" key="1">
    <citation type="submission" date="2021-02" db="EMBL/GenBank/DDBJ databases">
        <authorList>
            <person name="Nowell W R."/>
        </authorList>
    </citation>
    <scope>NUCLEOTIDE SEQUENCE</scope>
    <source>
        <strain evidence="2">Ploen Becks lab</strain>
    </source>
</reference>
<feature type="transmembrane region" description="Helical" evidence="1">
    <location>
        <begin position="14"/>
        <end position="36"/>
    </location>
</feature>
<keyword evidence="3" id="KW-1185">Reference proteome</keyword>
<gene>
    <name evidence="2" type="ORF">OXX778_LOCUS14234</name>
</gene>
<feature type="transmembrane region" description="Helical" evidence="1">
    <location>
        <begin position="48"/>
        <end position="71"/>
    </location>
</feature>
<accession>A0A814DN16</accession>
<dbReference type="EMBL" id="CAJNOC010002891">
    <property type="protein sequence ID" value="CAF0956734.1"/>
    <property type="molecule type" value="Genomic_DNA"/>
</dbReference>
<feature type="transmembrane region" description="Helical" evidence="1">
    <location>
        <begin position="274"/>
        <end position="294"/>
    </location>
</feature>
<organism evidence="2 3">
    <name type="scientific">Brachionus calyciflorus</name>
    <dbReference type="NCBI Taxonomy" id="104777"/>
    <lineage>
        <taxon>Eukaryota</taxon>
        <taxon>Metazoa</taxon>
        <taxon>Spiralia</taxon>
        <taxon>Gnathifera</taxon>
        <taxon>Rotifera</taxon>
        <taxon>Eurotatoria</taxon>
        <taxon>Monogononta</taxon>
        <taxon>Pseudotrocha</taxon>
        <taxon>Ploima</taxon>
        <taxon>Brachionidae</taxon>
        <taxon>Brachionus</taxon>
    </lineage>
</organism>
<dbReference type="Proteomes" id="UP000663879">
    <property type="component" value="Unassembled WGS sequence"/>
</dbReference>
<name>A0A814DN16_9BILA</name>
<feature type="transmembrane region" description="Helical" evidence="1">
    <location>
        <begin position="77"/>
        <end position="100"/>
    </location>
</feature>
<comment type="caution">
    <text evidence="2">The sequence shown here is derived from an EMBL/GenBank/DDBJ whole genome shotgun (WGS) entry which is preliminary data.</text>
</comment>